<reference evidence="12 13" key="1">
    <citation type="submission" date="2012-06" db="EMBL/GenBank/DDBJ databases">
        <title>Draft Genome Sequence of Lactobacillus pasteurii CRBIP 24.76T.</title>
        <authorList>
            <person name="Cousin S."/>
            <person name="Bouchier C."/>
            <person name="Loux V."/>
            <person name="Ma L."/>
            <person name="Creno S."/>
            <person name="Bizet C."/>
            <person name="Clermont D."/>
        </authorList>
    </citation>
    <scope>NUCLEOTIDE SEQUENCE [LARGE SCALE GENOMIC DNA]</scope>
    <source>
        <strain evidence="13">CRBIP 24.76T</strain>
    </source>
</reference>
<keyword evidence="5 12" id="KW-0418">Kinase</keyword>
<dbReference type="NCBIfam" id="TIGR00549">
    <property type="entry name" value="mevalon_kin"/>
    <property type="match status" value="1"/>
</dbReference>
<dbReference type="GO" id="GO:0005829">
    <property type="term" value="C:cytosol"/>
    <property type="evidence" value="ECO:0007669"/>
    <property type="project" value="TreeGrafter"/>
</dbReference>
<protein>
    <submittedName>
        <fullName evidence="12">Mevalonate kinase</fullName>
        <ecNumber evidence="12">2.7.1.36</ecNumber>
    </submittedName>
</protein>
<dbReference type="STRING" id="1423790.BN53_05720"/>
<feature type="domain" description="GHMP kinase N-terminal" evidence="10">
    <location>
        <begin position="67"/>
        <end position="147"/>
    </location>
</feature>
<dbReference type="InterPro" id="IPR006205">
    <property type="entry name" value="Mev_gal_kin"/>
</dbReference>
<keyword evidence="7" id="KW-0460">Magnesium</keyword>
<dbReference type="GO" id="GO:0005524">
    <property type="term" value="F:ATP binding"/>
    <property type="evidence" value="ECO:0007669"/>
    <property type="project" value="UniProtKB-KW"/>
</dbReference>
<evidence type="ECO:0000256" key="3">
    <source>
        <dbReference type="ARBA" id="ARBA00022679"/>
    </source>
</evidence>
<comment type="caution">
    <text evidence="12">The sequence shown here is derived from an EMBL/GenBank/DDBJ whole genome shotgun (WGS) entry which is preliminary data.</text>
</comment>
<evidence type="ECO:0000256" key="6">
    <source>
        <dbReference type="ARBA" id="ARBA00022840"/>
    </source>
</evidence>
<dbReference type="InterPro" id="IPR013750">
    <property type="entry name" value="GHMP_kinase_C_dom"/>
</dbReference>
<dbReference type="InterPro" id="IPR036554">
    <property type="entry name" value="GHMP_kinase_C_sf"/>
</dbReference>
<evidence type="ECO:0000256" key="1">
    <source>
        <dbReference type="ARBA" id="ARBA00022490"/>
    </source>
</evidence>
<dbReference type="SUPFAM" id="SSF55060">
    <property type="entry name" value="GHMP Kinase, C-terminal domain"/>
    <property type="match status" value="1"/>
</dbReference>
<dbReference type="Pfam" id="PF00288">
    <property type="entry name" value="GHMP_kinases_N"/>
    <property type="match status" value="1"/>
</dbReference>
<keyword evidence="13" id="KW-1185">Reference proteome</keyword>
<evidence type="ECO:0000259" key="10">
    <source>
        <dbReference type="Pfam" id="PF00288"/>
    </source>
</evidence>
<dbReference type="SUPFAM" id="SSF54211">
    <property type="entry name" value="Ribosomal protein S5 domain 2-like"/>
    <property type="match status" value="1"/>
</dbReference>
<dbReference type="PANTHER" id="PTHR43290">
    <property type="entry name" value="MEVALONATE KINASE"/>
    <property type="match status" value="1"/>
</dbReference>
<dbReference type="PRINTS" id="PR00959">
    <property type="entry name" value="MEVGALKINASE"/>
</dbReference>
<dbReference type="InterPro" id="IPR014721">
    <property type="entry name" value="Ribsml_uS5_D2-typ_fold_subgr"/>
</dbReference>
<comment type="pathway">
    <text evidence="9">Isoprenoid biosynthesis; isopentenyl diphosphate biosynthesis via mevalonate pathway; isopentenyl diphosphate from (R)-mevalonate: step 1/3.</text>
</comment>
<dbReference type="PANTHER" id="PTHR43290:SF2">
    <property type="entry name" value="MEVALONATE KINASE"/>
    <property type="match status" value="1"/>
</dbReference>
<keyword evidence="2" id="KW-0444">Lipid biosynthesis</keyword>
<evidence type="ECO:0000259" key="11">
    <source>
        <dbReference type="Pfam" id="PF08544"/>
    </source>
</evidence>
<dbReference type="InterPro" id="IPR006204">
    <property type="entry name" value="GHMP_kinase_N_dom"/>
</dbReference>
<dbReference type="eggNOG" id="COG1577">
    <property type="taxonomic scope" value="Bacteria"/>
</dbReference>
<dbReference type="RefSeq" id="WP_009560134.1">
    <property type="nucleotide sequence ID" value="NZ_AYZN01000001.1"/>
</dbReference>
<dbReference type="UniPathway" id="UPA00057">
    <property type="reaction ID" value="UER00098"/>
</dbReference>
<dbReference type="EC" id="2.7.1.36" evidence="12"/>
<organism evidence="12 13">
    <name type="scientific">Lactobacillus pasteurii DSM 23907 = CRBIP 24.76</name>
    <dbReference type="NCBI Taxonomy" id="1423790"/>
    <lineage>
        <taxon>Bacteria</taxon>
        <taxon>Bacillati</taxon>
        <taxon>Bacillota</taxon>
        <taxon>Bacilli</taxon>
        <taxon>Lactobacillales</taxon>
        <taxon>Lactobacillaceae</taxon>
        <taxon>Lactobacillus</taxon>
    </lineage>
</organism>
<accession>I7J0A0</accession>
<keyword evidence="1" id="KW-0963">Cytoplasm</keyword>
<dbReference type="OrthoDB" id="9764892at2"/>
<dbReference type="Gene3D" id="3.30.70.890">
    <property type="entry name" value="GHMP kinase, C-terminal domain"/>
    <property type="match status" value="1"/>
</dbReference>
<gene>
    <name evidence="12" type="ORF">BN53_05720</name>
</gene>
<evidence type="ECO:0000256" key="5">
    <source>
        <dbReference type="ARBA" id="ARBA00022777"/>
    </source>
</evidence>
<dbReference type="EMBL" id="CAKD01000023">
    <property type="protein sequence ID" value="CCI85582.1"/>
    <property type="molecule type" value="Genomic_DNA"/>
</dbReference>
<sequence>MEKYTYKAHGKVILIGEHSVVYGYDALAMPIEALNISTTVEKFNQNWMDTDRYHGPLIAAPAEYNGIKYVVDTLLAKSQSTQPVKLSYQGKIPVERGLGSSATVALGTSMALNQFFDLKLDHDQIMAITNHAEMINHGKASGLDAATVSSDQLIFFNKKSGPQKIAGKLGASLLIMDTGELGNTREAVSMVKAKYDASDVVKKQMKRLGDLATATKEAWLEKATEKIGQYFNEAQEILTDFALSTPRIDQLKQIALDNKALGFKLSGGGLGGIVITLCYNQADAQQIADLSQKYINDYWIEEI</sequence>
<name>I7J0A0_9LACO</name>
<keyword evidence="4" id="KW-0547">Nucleotide-binding</keyword>
<keyword evidence="8" id="KW-0443">Lipid metabolism</keyword>
<keyword evidence="3 12" id="KW-0808">Transferase</keyword>
<dbReference type="Proteomes" id="UP000009311">
    <property type="component" value="Unassembled WGS sequence"/>
</dbReference>
<dbReference type="Gene3D" id="3.30.230.10">
    <property type="match status" value="1"/>
</dbReference>
<evidence type="ECO:0000313" key="12">
    <source>
        <dbReference type="EMBL" id="CCI85582.1"/>
    </source>
</evidence>
<evidence type="ECO:0000256" key="2">
    <source>
        <dbReference type="ARBA" id="ARBA00022516"/>
    </source>
</evidence>
<evidence type="ECO:0000256" key="7">
    <source>
        <dbReference type="ARBA" id="ARBA00022842"/>
    </source>
</evidence>
<evidence type="ECO:0000256" key="9">
    <source>
        <dbReference type="ARBA" id="ARBA00029438"/>
    </source>
</evidence>
<dbReference type="GO" id="GO:0004496">
    <property type="term" value="F:mevalonate kinase activity"/>
    <property type="evidence" value="ECO:0007669"/>
    <property type="project" value="UniProtKB-EC"/>
</dbReference>
<dbReference type="AlphaFoldDB" id="I7J0A0"/>
<evidence type="ECO:0000313" key="13">
    <source>
        <dbReference type="Proteomes" id="UP000009311"/>
    </source>
</evidence>
<keyword evidence="6" id="KW-0067">ATP-binding</keyword>
<evidence type="ECO:0000256" key="8">
    <source>
        <dbReference type="ARBA" id="ARBA00023098"/>
    </source>
</evidence>
<dbReference type="InterPro" id="IPR020568">
    <property type="entry name" value="Ribosomal_Su5_D2-typ_SF"/>
</dbReference>
<proteinExistence type="predicted"/>
<dbReference type="GO" id="GO:0019287">
    <property type="term" value="P:isopentenyl diphosphate biosynthetic process, mevalonate pathway"/>
    <property type="evidence" value="ECO:0007669"/>
    <property type="project" value="UniProtKB-UniPathway"/>
</dbReference>
<dbReference type="Pfam" id="PF08544">
    <property type="entry name" value="GHMP_kinases_C"/>
    <property type="match status" value="1"/>
</dbReference>
<feature type="domain" description="GHMP kinase C-terminal" evidence="11">
    <location>
        <begin position="222"/>
        <end position="289"/>
    </location>
</feature>
<evidence type="ECO:0000256" key="4">
    <source>
        <dbReference type="ARBA" id="ARBA00022741"/>
    </source>
</evidence>